<dbReference type="AlphaFoldDB" id="A0A1M4U1V0"/>
<comment type="subunit">
    <text evidence="2">Homodimer.</text>
</comment>
<dbReference type="Gene3D" id="3.50.50.60">
    <property type="entry name" value="FAD/NAD(P)-binding domain"/>
    <property type="match status" value="1"/>
</dbReference>
<dbReference type="Pfam" id="PF07992">
    <property type="entry name" value="Pyr_redox_2"/>
    <property type="match status" value="1"/>
</dbReference>
<sequence>MYDVLIVGAASAGTSAGLFLAKAGKKTILVDSDQSGTKMALIKNHYGVLETTGPELLEIGIKQAKQFGAKVVKDKVTAIEKIENGFLVKTEQGEYEAHQVIIATGKVMRLAKSLGLQLTDRTDSGIKAAIQVDHLGKTSVEGIWAAGQAGGTSSHTIITAGDGARIAVHLLGEWDGKRYVDHDAL</sequence>
<evidence type="ECO:0000256" key="3">
    <source>
        <dbReference type="ARBA" id="ARBA00022630"/>
    </source>
</evidence>
<evidence type="ECO:0000256" key="4">
    <source>
        <dbReference type="ARBA" id="ARBA00023002"/>
    </source>
</evidence>
<dbReference type="Proteomes" id="UP000184476">
    <property type="component" value="Unassembled WGS sequence"/>
</dbReference>
<keyword evidence="4" id="KW-0560">Oxidoreductase</keyword>
<dbReference type="STRING" id="112248.SAMN05444392_101760"/>
<evidence type="ECO:0000313" key="6">
    <source>
        <dbReference type="EMBL" id="SHE50587.1"/>
    </source>
</evidence>
<dbReference type="InterPro" id="IPR050097">
    <property type="entry name" value="Ferredoxin-NADP_redctase_2"/>
</dbReference>
<dbReference type="InterPro" id="IPR023753">
    <property type="entry name" value="FAD/NAD-binding_dom"/>
</dbReference>
<dbReference type="EMBL" id="FQVL01000001">
    <property type="protein sequence ID" value="SHE50587.1"/>
    <property type="molecule type" value="Genomic_DNA"/>
</dbReference>
<reference evidence="6 7" key="1">
    <citation type="submission" date="2016-11" db="EMBL/GenBank/DDBJ databases">
        <authorList>
            <person name="Jaros S."/>
            <person name="Januszkiewicz K."/>
            <person name="Wedrychowicz H."/>
        </authorList>
    </citation>
    <scope>NUCLEOTIDE SEQUENCE [LARGE SCALE GENOMIC DNA]</scope>
    <source>
        <strain evidence="6 7">DSM 44666</strain>
    </source>
</reference>
<evidence type="ECO:0000256" key="1">
    <source>
        <dbReference type="ARBA" id="ARBA00001974"/>
    </source>
</evidence>
<protein>
    <submittedName>
        <fullName evidence="6">Pyridine nucleotide-disulphide oxidoreductase</fullName>
    </submittedName>
</protein>
<dbReference type="SUPFAM" id="SSF51905">
    <property type="entry name" value="FAD/NAD(P)-binding domain"/>
    <property type="match status" value="1"/>
</dbReference>
<dbReference type="GO" id="GO:0016491">
    <property type="term" value="F:oxidoreductase activity"/>
    <property type="evidence" value="ECO:0007669"/>
    <property type="project" value="UniProtKB-KW"/>
</dbReference>
<comment type="cofactor">
    <cofactor evidence="1">
        <name>FAD</name>
        <dbReference type="ChEBI" id="CHEBI:57692"/>
    </cofactor>
</comment>
<proteinExistence type="predicted"/>
<dbReference type="InterPro" id="IPR036188">
    <property type="entry name" value="FAD/NAD-bd_sf"/>
</dbReference>
<keyword evidence="3" id="KW-0285">Flavoprotein</keyword>
<evidence type="ECO:0000256" key="2">
    <source>
        <dbReference type="ARBA" id="ARBA00011738"/>
    </source>
</evidence>
<name>A0A1M4U1V0_9BACL</name>
<dbReference type="PRINTS" id="PR00469">
    <property type="entry name" value="PNDRDTASEII"/>
</dbReference>
<keyword evidence="7" id="KW-1185">Reference proteome</keyword>
<organism evidence="6 7">
    <name type="scientific">Seinonella peptonophila</name>
    <dbReference type="NCBI Taxonomy" id="112248"/>
    <lineage>
        <taxon>Bacteria</taxon>
        <taxon>Bacillati</taxon>
        <taxon>Bacillota</taxon>
        <taxon>Bacilli</taxon>
        <taxon>Bacillales</taxon>
        <taxon>Thermoactinomycetaceae</taxon>
        <taxon>Seinonella</taxon>
    </lineage>
</organism>
<evidence type="ECO:0000259" key="5">
    <source>
        <dbReference type="Pfam" id="PF07992"/>
    </source>
</evidence>
<accession>A0A1M4U1V0</accession>
<dbReference type="RefSeq" id="WP_073152183.1">
    <property type="nucleotide sequence ID" value="NZ_FQVL01000001.1"/>
</dbReference>
<dbReference type="OrthoDB" id="5345169at2"/>
<gene>
    <name evidence="6" type="ORF">SAMN05444392_101760</name>
</gene>
<feature type="domain" description="FAD/NAD(P)-binding" evidence="5">
    <location>
        <begin position="2"/>
        <end position="109"/>
    </location>
</feature>
<evidence type="ECO:0000313" key="7">
    <source>
        <dbReference type="Proteomes" id="UP000184476"/>
    </source>
</evidence>
<dbReference type="PANTHER" id="PTHR48105">
    <property type="entry name" value="THIOREDOXIN REDUCTASE 1-RELATED-RELATED"/>
    <property type="match status" value="1"/>
</dbReference>